<feature type="region of interest" description="Disordered" evidence="1">
    <location>
        <begin position="60"/>
        <end position="83"/>
    </location>
</feature>
<dbReference type="EMBL" id="GECZ01001412">
    <property type="protein sequence ID" value="JAS68357.1"/>
    <property type="molecule type" value="Transcribed_RNA"/>
</dbReference>
<proteinExistence type="predicted"/>
<feature type="compositionally biased region" description="Low complexity" evidence="1">
    <location>
        <begin position="65"/>
        <end position="74"/>
    </location>
</feature>
<accession>A0A1B6H133</accession>
<feature type="non-terminal residue" evidence="2">
    <location>
        <position position="125"/>
    </location>
</feature>
<reference evidence="2" key="1">
    <citation type="submission" date="2015-11" db="EMBL/GenBank/DDBJ databases">
        <title>De novo transcriptome assembly of four potential Pierce s Disease insect vectors from Arizona vineyards.</title>
        <authorList>
            <person name="Tassone E.E."/>
        </authorList>
    </citation>
    <scope>NUCLEOTIDE SEQUENCE</scope>
</reference>
<evidence type="ECO:0000256" key="1">
    <source>
        <dbReference type="SAM" id="MobiDB-lite"/>
    </source>
</evidence>
<protein>
    <submittedName>
        <fullName evidence="2">Uncharacterized protein</fullName>
    </submittedName>
</protein>
<sequence length="125" mass="13999">MSTLYPAVTGSPDGVASGLIVNQSSPVAMPTFQQVNYNVLPQFHSHKRPHEDINATLIPSYRDNQSQPQQSYSSAYLDNNSSVSHPVYFTDNYKKIKYEFQMTSNHINNNNNNNDSDIFAISPVS</sequence>
<name>A0A1B6H133_9HEMI</name>
<gene>
    <name evidence="2" type="ORF">g.1528</name>
</gene>
<organism evidence="2">
    <name type="scientific">Cuerna arida</name>
    <dbReference type="NCBI Taxonomy" id="1464854"/>
    <lineage>
        <taxon>Eukaryota</taxon>
        <taxon>Metazoa</taxon>
        <taxon>Ecdysozoa</taxon>
        <taxon>Arthropoda</taxon>
        <taxon>Hexapoda</taxon>
        <taxon>Insecta</taxon>
        <taxon>Pterygota</taxon>
        <taxon>Neoptera</taxon>
        <taxon>Paraneoptera</taxon>
        <taxon>Hemiptera</taxon>
        <taxon>Auchenorrhyncha</taxon>
        <taxon>Membracoidea</taxon>
        <taxon>Cicadellidae</taxon>
        <taxon>Cicadellinae</taxon>
        <taxon>Proconiini</taxon>
        <taxon>Cuerna</taxon>
    </lineage>
</organism>
<evidence type="ECO:0000313" key="2">
    <source>
        <dbReference type="EMBL" id="JAS68357.1"/>
    </source>
</evidence>
<dbReference type="AlphaFoldDB" id="A0A1B6H133"/>